<feature type="region of interest" description="Disordered" evidence="1">
    <location>
        <begin position="1"/>
        <end position="49"/>
    </location>
</feature>
<feature type="compositionally biased region" description="Basic and acidic residues" evidence="1">
    <location>
        <begin position="27"/>
        <end position="41"/>
    </location>
</feature>
<evidence type="ECO:0000259" key="3">
    <source>
        <dbReference type="Pfam" id="PF16555"/>
    </source>
</evidence>
<evidence type="ECO:0000313" key="5">
    <source>
        <dbReference type="Proteomes" id="UP000028504"/>
    </source>
</evidence>
<gene>
    <name evidence="4" type="ORF">CATYP_05450</name>
</gene>
<dbReference type="InterPro" id="IPR026466">
    <property type="entry name" value="Fim_isopep_form_D2_dom"/>
</dbReference>
<dbReference type="NCBIfam" id="TIGR04226">
    <property type="entry name" value="RrgB_K2N_iso_D2"/>
    <property type="match status" value="1"/>
</dbReference>
<dbReference type="Pfam" id="PF16555">
    <property type="entry name" value="GramPos_pilinD1"/>
    <property type="match status" value="1"/>
</dbReference>
<sequence length="570" mass="59032">MAAAQAQEPNVAPSGAIPSGGNSLTIHKYDGDTGTSRDDGLPKGADALNGHNPLEGVTFHLFKLDIYENKEGAPTKVDLTTNAGWQALQGISMRDLREALFEGPEIVENIQSGPVTVGEGEGAYQVTVTEVKGNQAGDEAAAQAESAQGSGQKTGADGAATFSGLDTAVYMVVEETNPRPTGVQGAVAPAAPFITTAPITHPTERNGWLQDIHVYPKNQVSDVQAKKAVVGDDQSLDVFQQAHNSGEYMKYQITAGVPSAVTAYSVTDKLPAKLGEAQDFVVKAGDETLAENTDYSVTKWTLGAESQQQHLFRVDLNETGATKARGKNLTVEFRAKVADGLAAGTSLSNTAWARPGAPLVADPAGTNWDPANGNLAGVATNEVTSTYGQVNLTVNPAEGETNVPSGAEFGLFRCDADGNVVGADGQAVGNTPDAVENAALSLDGNKAVTLTNQADAAFTTAMFPGVHLTNQAPGENGATNQTDVWNNVGSTFCLVQTKAPEGYVPLAEPITVENFGDTDTQGNVTINLVKANAGFQLPLTGGMGIVAIVVVGLAVAGGGLWWVRRDNATA</sequence>
<feature type="region of interest" description="Disordered" evidence="1">
    <location>
        <begin position="136"/>
        <end position="155"/>
    </location>
</feature>
<dbReference type="InterPro" id="IPR013783">
    <property type="entry name" value="Ig-like_fold"/>
</dbReference>
<feature type="compositionally biased region" description="Low complexity" evidence="1">
    <location>
        <begin position="136"/>
        <end position="151"/>
    </location>
</feature>
<evidence type="ECO:0000256" key="2">
    <source>
        <dbReference type="SAM" id="Phobius"/>
    </source>
</evidence>
<dbReference type="NCBIfam" id="TIGR01167">
    <property type="entry name" value="LPXTG_anchor"/>
    <property type="match status" value="1"/>
</dbReference>
<protein>
    <recommendedName>
        <fullName evidence="3">Gram-positive pilin subunit D1 N-terminal domain-containing protein</fullName>
    </recommendedName>
</protein>
<evidence type="ECO:0000313" key="4">
    <source>
        <dbReference type="EMBL" id="AIG64156.1"/>
    </source>
</evidence>
<feature type="transmembrane region" description="Helical" evidence="2">
    <location>
        <begin position="542"/>
        <end position="563"/>
    </location>
</feature>
<accession>A0ABN4DD36</accession>
<dbReference type="EMBL" id="CP008944">
    <property type="protein sequence ID" value="AIG64156.1"/>
    <property type="molecule type" value="Genomic_DNA"/>
</dbReference>
<dbReference type="InterPro" id="IPR032364">
    <property type="entry name" value="GramPos_pilinD1_N"/>
</dbReference>
<organism evidence="4 5">
    <name type="scientific">Corynebacterium atypicum</name>
    <dbReference type="NCBI Taxonomy" id="191610"/>
    <lineage>
        <taxon>Bacteria</taxon>
        <taxon>Bacillati</taxon>
        <taxon>Actinomycetota</taxon>
        <taxon>Actinomycetes</taxon>
        <taxon>Mycobacteriales</taxon>
        <taxon>Corynebacteriaceae</taxon>
        <taxon>Corynebacterium</taxon>
    </lineage>
</organism>
<dbReference type="Gene3D" id="2.60.40.10">
    <property type="entry name" value="Immunoglobulins"/>
    <property type="match status" value="2"/>
</dbReference>
<evidence type="ECO:0000256" key="1">
    <source>
        <dbReference type="SAM" id="MobiDB-lite"/>
    </source>
</evidence>
<reference evidence="4 5" key="1">
    <citation type="submission" date="2014-07" db="EMBL/GenBank/DDBJ databases">
        <title>Complete genome sequence of Corynebacterium atypicum DSM 44849: identifiction of the mycolic acid biosynthesis genes.</title>
        <authorList>
            <person name="Tippelt A."/>
            <person name="Mollmann S."/>
            <person name="Albersmeier A."/>
            <person name="Jaenicke S."/>
            <person name="Ruckert C."/>
            <person name="Tauch A."/>
        </authorList>
    </citation>
    <scope>NUCLEOTIDE SEQUENCE [LARGE SCALE GENOMIC DNA]</scope>
    <source>
        <strain evidence="4 5">R2070</strain>
    </source>
</reference>
<dbReference type="Proteomes" id="UP000028504">
    <property type="component" value="Chromosome"/>
</dbReference>
<name>A0ABN4DD36_9CORY</name>
<dbReference type="NCBIfam" id="NF033902">
    <property type="entry name" value="iso_D2_wall_anc"/>
    <property type="match status" value="1"/>
</dbReference>
<keyword evidence="2" id="KW-0812">Transmembrane</keyword>
<keyword evidence="5" id="KW-1185">Reference proteome</keyword>
<dbReference type="Gene3D" id="2.60.40.740">
    <property type="match status" value="1"/>
</dbReference>
<feature type="domain" description="Gram-positive pilin subunit D1 N-terminal" evidence="3">
    <location>
        <begin position="134"/>
        <end position="219"/>
    </location>
</feature>
<dbReference type="InterPro" id="IPR048052">
    <property type="entry name" value="FM1-like"/>
</dbReference>
<keyword evidence="2" id="KW-1133">Transmembrane helix</keyword>
<proteinExistence type="predicted"/>
<keyword evidence="2" id="KW-0472">Membrane</keyword>